<dbReference type="Pfam" id="PF00263">
    <property type="entry name" value="Secretin"/>
    <property type="match status" value="1"/>
</dbReference>
<dbReference type="InterPro" id="IPR004846">
    <property type="entry name" value="T2SS/T3SS_dom"/>
</dbReference>
<feature type="chain" id="PRO_5031029198" description="Secretin/TonB short N-terminal domain-containing protein" evidence="8">
    <location>
        <begin position="20"/>
        <end position="397"/>
    </location>
</feature>
<dbReference type="GO" id="GO:0009279">
    <property type="term" value="C:cell outer membrane"/>
    <property type="evidence" value="ECO:0007669"/>
    <property type="project" value="UniProtKB-SubCell"/>
</dbReference>
<feature type="domain" description="Secretin/TonB short N-terminal" evidence="9">
    <location>
        <begin position="46"/>
        <end position="94"/>
    </location>
</feature>
<comment type="caution">
    <text evidence="10">The sequence shown here is derived from an EMBL/GenBank/DDBJ whole genome shotgun (WGS) entry which is preliminary data.</text>
</comment>
<evidence type="ECO:0000256" key="6">
    <source>
        <dbReference type="RuleBase" id="RU004003"/>
    </source>
</evidence>
<dbReference type="PRINTS" id="PR01032">
    <property type="entry name" value="PHAGEIV"/>
</dbReference>
<proteinExistence type="inferred from homology"/>
<name>A0A7V3KNT5_UNCW3</name>
<comment type="subcellular location">
    <subcellularLocation>
        <location evidence="7">Cell outer membrane</location>
    </subcellularLocation>
    <subcellularLocation>
        <location evidence="1">Membrane</location>
    </subcellularLocation>
</comment>
<dbReference type="SMART" id="SM00965">
    <property type="entry name" value="STN"/>
    <property type="match status" value="1"/>
</dbReference>
<evidence type="ECO:0000256" key="1">
    <source>
        <dbReference type="ARBA" id="ARBA00004370"/>
    </source>
</evidence>
<evidence type="ECO:0000313" key="10">
    <source>
        <dbReference type="EMBL" id="HGB36095.1"/>
    </source>
</evidence>
<dbReference type="InterPro" id="IPR051808">
    <property type="entry name" value="Type_IV_pilus_biogenesis"/>
</dbReference>
<evidence type="ECO:0000256" key="2">
    <source>
        <dbReference type="ARBA" id="ARBA00022448"/>
    </source>
</evidence>
<dbReference type="EMBL" id="DTGD01000156">
    <property type="protein sequence ID" value="HGB36095.1"/>
    <property type="molecule type" value="Genomic_DNA"/>
</dbReference>
<dbReference type="GO" id="GO:0009306">
    <property type="term" value="P:protein secretion"/>
    <property type="evidence" value="ECO:0007669"/>
    <property type="project" value="InterPro"/>
</dbReference>
<organism evidence="10">
    <name type="scientific">candidate division WOR-3 bacterium</name>
    <dbReference type="NCBI Taxonomy" id="2052148"/>
    <lineage>
        <taxon>Bacteria</taxon>
        <taxon>Bacteria division WOR-3</taxon>
    </lineage>
</organism>
<keyword evidence="2 7" id="KW-0813">Transport</keyword>
<dbReference type="InterPro" id="IPR011662">
    <property type="entry name" value="Secretin/TonB_short_N"/>
</dbReference>
<dbReference type="PANTHER" id="PTHR30604">
    <property type="entry name" value="PROTEIN TRANSPORT PROTEIN HOFQ"/>
    <property type="match status" value="1"/>
</dbReference>
<dbReference type="InterPro" id="IPR038591">
    <property type="entry name" value="NolW-like_sf"/>
</dbReference>
<keyword evidence="3 8" id="KW-0732">Signal</keyword>
<evidence type="ECO:0000256" key="5">
    <source>
        <dbReference type="ARBA" id="ARBA00023237"/>
    </source>
</evidence>
<keyword evidence="4" id="KW-0472">Membrane</keyword>
<accession>A0A7V3KNT5</accession>
<dbReference type="Gene3D" id="3.30.1370.130">
    <property type="match status" value="1"/>
</dbReference>
<dbReference type="PANTHER" id="PTHR30604:SF1">
    <property type="entry name" value="DNA UTILIZATION PROTEIN HOFQ"/>
    <property type="match status" value="1"/>
</dbReference>
<dbReference type="InterPro" id="IPR005644">
    <property type="entry name" value="NolW-like"/>
</dbReference>
<evidence type="ECO:0000256" key="8">
    <source>
        <dbReference type="SAM" id="SignalP"/>
    </source>
</evidence>
<evidence type="ECO:0000256" key="7">
    <source>
        <dbReference type="RuleBase" id="RU004004"/>
    </source>
</evidence>
<evidence type="ECO:0000259" key="9">
    <source>
        <dbReference type="SMART" id="SM00965"/>
    </source>
</evidence>
<protein>
    <recommendedName>
        <fullName evidence="9">Secretin/TonB short N-terminal domain-containing protein</fullName>
    </recommendedName>
</protein>
<dbReference type="AlphaFoldDB" id="A0A7V3KNT5"/>
<comment type="similarity">
    <text evidence="6">Belongs to the bacterial secretin family.</text>
</comment>
<keyword evidence="5" id="KW-0998">Cell outer membrane</keyword>
<evidence type="ECO:0000256" key="3">
    <source>
        <dbReference type="ARBA" id="ARBA00022729"/>
    </source>
</evidence>
<dbReference type="Gene3D" id="3.30.1370.120">
    <property type="match status" value="1"/>
</dbReference>
<evidence type="ECO:0000256" key="4">
    <source>
        <dbReference type="ARBA" id="ARBA00023136"/>
    </source>
</evidence>
<sequence>MKLFKKLGLLLLASALVYAQEATITMSVEQADIRTVLRAFAEVGKVNIITTPSVTQKVSFNIKDVPWRLALKSLLDAYGLAMIESEGMITIMTQQEFSQLKTAADLDLKVLKVRYADARKVAEVLKSQLSPRGDIKIDESSNALIVTDLRVNLYKVEDLLSQIDKPYPQVLITGRIVEVDYNESRKLGTELRAMRFGNPAFEGATYDLPQHSEPMAENPTYLTVHYLGSKALQVQAAIDALEGQSKANTISEPKIMVLDNEKASIYSKIRVPVTSRDMAGNTIVQFEETGIQLEVTPHIIPDGKVVMNIKTETGDLTGYSATGQPITSKRGAETKITVSDGETVMIGGVIIEKDKRAKQGMPLILRIPVIRYLFGRDQVEKGKSEILIFLTPNIVKE</sequence>
<reference evidence="10" key="1">
    <citation type="journal article" date="2020" name="mSystems">
        <title>Genome- and Community-Level Interaction Insights into Carbon Utilization and Element Cycling Functions of Hydrothermarchaeota in Hydrothermal Sediment.</title>
        <authorList>
            <person name="Zhou Z."/>
            <person name="Liu Y."/>
            <person name="Xu W."/>
            <person name="Pan J."/>
            <person name="Luo Z.H."/>
            <person name="Li M."/>
        </authorList>
    </citation>
    <scope>NUCLEOTIDE SEQUENCE [LARGE SCALE GENOMIC DNA]</scope>
    <source>
        <strain evidence="10">SpSt-754</strain>
    </source>
</reference>
<dbReference type="Pfam" id="PF03958">
    <property type="entry name" value="Secretin_N"/>
    <property type="match status" value="1"/>
</dbReference>
<dbReference type="PRINTS" id="PR00811">
    <property type="entry name" value="BCTERIALGSPD"/>
</dbReference>
<gene>
    <name evidence="10" type="ORF">ENV38_04245</name>
</gene>
<dbReference type="InterPro" id="IPR001775">
    <property type="entry name" value="GspD/PilQ"/>
</dbReference>
<feature type="signal peptide" evidence="8">
    <location>
        <begin position="1"/>
        <end position="19"/>
    </location>
</feature>